<dbReference type="Proteomes" id="UP000270342">
    <property type="component" value="Unassembled WGS sequence"/>
</dbReference>
<name>A0A494YEF7_9BURK</name>
<dbReference type="OrthoDB" id="9032848at2"/>
<feature type="transmembrane region" description="Helical" evidence="1">
    <location>
        <begin position="44"/>
        <end position="65"/>
    </location>
</feature>
<protein>
    <submittedName>
        <fullName evidence="2">DUF3185 family protein</fullName>
    </submittedName>
</protein>
<evidence type="ECO:0000313" key="2">
    <source>
        <dbReference type="EMBL" id="RKP58457.1"/>
    </source>
</evidence>
<dbReference type="InterPro" id="IPR021521">
    <property type="entry name" value="DUF3185"/>
</dbReference>
<evidence type="ECO:0000256" key="1">
    <source>
        <dbReference type="SAM" id="Phobius"/>
    </source>
</evidence>
<keyword evidence="3" id="KW-1185">Reference proteome</keyword>
<accession>A0A494YEF7</accession>
<dbReference type="EMBL" id="RBZU01000001">
    <property type="protein sequence ID" value="RKP58457.1"/>
    <property type="molecule type" value="Genomic_DNA"/>
</dbReference>
<comment type="caution">
    <text evidence="2">The sequence shown here is derived from an EMBL/GenBank/DDBJ whole genome shotgun (WGS) entry which is preliminary data.</text>
</comment>
<evidence type="ECO:0000313" key="3">
    <source>
        <dbReference type="Proteomes" id="UP000270342"/>
    </source>
</evidence>
<keyword evidence="1" id="KW-1133">Transmembrane helix</keyword>
<keyword evidence="1" id="KW-0472">Membrane</keyword>
<reference evidence="2 3" key="1">
    <citation type="submission" date="2018-10" db="EMBL/GenBank/DDBJ databases">
        <title>Robbsia sp. DHC34, isolated from soil.</title>
        <authorList>
            <person name="Gao Z.-H."/>
            <person name="Qiu L.-H."/>
        </authorList>
    </citation>
    <scope>NUCLEOTIDE SEQUENCE [LARGE SCALE GENOMIC DNA]</scope>
    <source>
        <strain evidence="2 3">DHC34</strain>
    </source>
</reference>
<dbReference type="RefSeq" id="WP_121082039.1">
    <property type="nucleotide sequence ID" value="NZ_RBZU01000001.1"/>
</dbReference>
<keyword evidence="1" id="KW-0812">Transmembrane</keyword>
<gene>
    <name evidence="2" type="ORF">D7S86_00365</name>
</gene>
<organism evidence="2 3">
    <name type="scientific">Pararobbsia silviterrae</name>
    <dbReference type="NCBI Taxonomy" id="1792498"/>
    <lineage>
        <taxon>Bacteria</taxon>
        <taxon>Pseudomonadati</taxon>
        <taxon>Pseudomonadota</taxon>
        <taxon>Betaproteobacteria</taxon>
        <taxon>Burkholderiales</taxon>
        <taxon>Burkholderiaceae</taxon>
        <taxon>Pararobbsia</taxon>
    </lineage>
</organism>
<dbReference type="AlphaFoldDB" id="A0A494YEF7"/>
<sequence>MTRAISLALVIGGVLLLYFGGQSLHSFGNDVSRFFTGAPTDKTIWLLVGGAVALIAGLIGLAASARQ</sequence>
<dbReference type="Pfam" id="PF11381">
    <property type="entry name" value="DUF3185"/>
    <property type="match status" value="1"/>
</dbReference>
<proteinExistence type="predicted"/>